<comment type="caution">
    <text evidence="1">The sequence shown here is derived from an EMBL/GenBank/DDBJ whole genome shotgun (WGS) entry which is preliminary data.</text>
</comment>
<proteinExistence type="predicted"/>
<dbReference type="PIRSF" id="PIRSF016481">
    <property type="entry name" value="Pilus_assembly_PilP"/>
    <property type="match status" value="1"/>
</dbReference>
<organism evidence="1 2">
    <name type="scientific">Herminiimonas glaciei</name>
    <dbReference type="NCBI Taxonomy" id="523788"/>
    <lineage>
        <taxon>Bacteria</taxon>
        <taxon>Pseudomonadati</taxon>
        <taxon>Pseudomonadota</taxon>
        <taxon>Betaproteobacteria</taxon>
        <taxon>Burkholderiales</taxon>
        <taxon>Oxalobacteraceae</taxon>
        <taxon>Herminiimonas</taxon>
    </lineage>
</organism>
<dbReference type="Gene3D" id="2.30.30.830">
    <property type="match status" value="1"/>
</dbReference>
<keyword evidence="2" id="KW-1185">Reference proteome</keyword>
<gene>
    <name evidence="1" type="ORF">ACFQPC_13755</name>
</gene>
<dbReference type="RefSeq" id="WP_382272452.1">
    <property type="nucleotide sequence ID" value="NZ_JBHTBU010000002.1"/>
</dbReference>
<name>A0ABW2IDU8_9BURK</name>
<protein>
    <submittedName>
        <fullName evidence="1">Pilus assembly protein PilP</fullName>
    </submittedName>
</protein>
<dbReference type="EMBL" id="JBHTBU010000002">
    <property type="protein sequence ID" value="MFC7289108.1"/>
    <property type="molecule type" value="Genomic_DNA"/>
</dbReference>
<evidence type="ECO:0000313" key="2">
    <source>
        <dbReference type="Proteomes" id="UP001596542"/>
    </source>
</evidence>
<evidence type="ECO:0000313" key="1">
    <source>
        <dbReference type="EMBL" id="MFC7289108.1"/>
    </source>
</evidence>
<sequence>MMHAPFIKRALPILFAVILSGCSDSGTADVSQWMKETRQQTRVSIKPLSEPKKFTPFSYDAKNREDPYSPNKLAAALAKARKDGGTIRPDLDRRREALESYPLDTMVMVGTLAKPGLTYALLQVDKSIYQVKVGNYIGQNLGMVTKITDNEVSLKEVIQDAAGDWVEREAKLELQESQK</sequence>
<dbReference type="Pfam" id="PF04351">
    <property type="entry name" value="PilP"/>
    <property type="match status" value="1"/>
</dbReference>
<reference evidence="2" key="1">
    <citation type="journal article" date="2019" name="Int. J. Syst. Evol. Microbiol.">
        <title>The Global Catalogue of Microorganisms (GCM) 10K type strain sequencing project: providing services to taxonomists for standard genome sequencing and annotation.</title>
        <authorList>
            <consortium name="The Broad Institute Genomics Platform"/>
            <consortium name="The Broad Institute Genome Sequencing Center for Infectious Disease"/>
            <person name="Wu L."/>
            <person name="Ma J."/>
        </authorList>
    </citation>
    <scope>NUCLEOTIDE SEQUENCE [LARGE SCALE GENOMIC DNA]</scope>
    <source>
        <strain evidence="2">KACC 12508</strain>
    </source>
</reference>
<dbReference type="InterPro" id="IPR007446">
    <property type="entry name" value="PilP"/>
</dbReference>
<dbReference type="Proteomes" id="UP001596542">
    <property type="component" value="Unassembled WGS sequence"/>
</dbReference>
<accession>A0ABW2IDU8</accession>